<dbReference type="AlphaFoldDB" id="A0AAN8EJP9"/>
<evidence type="ECO:0000256" key="1">
    <source>
        <dbReference type="SAM" id="MobiDB-lite"/>
    </source>
</evidence>
<reference evidence="4 5" key="1">
    <citation type="submission" date="2022-12" db="EMBL/GenBank/DDBJ databases">
        <title>Genomic features and morphological characterization of a novel Knufia sp. strain isolated from spacecraft assembly facility.</title>
        <authorList>
            <person name="Teixeira M."/>
            <person name="Chander A.M."/>
            <person name="Stajich J.E."/>
            <person name="Venkateswaran K."/>
        </authorList>
    </citation>
    <scope>NUCLEOTIDE SEQUENCE [LARGE SCALE GENOMIC DNA]</scope>
    <source>
        <strain evidence="4 5">FJI-L2-BK-P2</strain>
    </source>
</reference>
<dbReference type="EMBL" id="JAKLMC020000022">
    <property type="protein sequence ID" value="KAK5951060.1"/>
    <property type="molecule type" value="Genomic_DNA"/>
</dbReference>
<proteinExistence type="predicted"/>
<evidence type="ECO:0000313" key="5">
    <source>
        <dbReference type="Proteomes" id="UP001316803"/>
    </source>
</evidence>
<name>A0AAN8EJP9_9EURO</name>
<dbReference type="Proteomes" id="UP001316803">
    <property type="component" value="Unassembled WGS sequence"/>
</dbReference>
<evidence type="ECO:0000259" key="3">
    <source>
        <dbReference type="Pfam" id="PF17183"/>
    </source>
</evidence>
<protein>
    <recommendedName>
        <fullName evidence="6">Ubiquitin-like domain-containing protein</fullName>
    </recommendedName>
</protein>
<feature type="domain" description="Get5 N-terminal" evidence="2">
    <location>
        <begin position="6"/>
        <end position="163"/>
    </location>
</feature>
<feature type="region of interest" description="Disordered" evidence="1">
    <location>
        <begin position="161"/>
        <end position="255"/>
    </location>
</feature>
<dbReference type="InterPro" id="IPR024737">
    <property type="entry name" value="Get5_N"/>
</dbReference>
<evidence type="ECO:0000259" key="2">
    <source>
        <dbReference type="Pfam" id="PF12754"/>
    </source>
</evidence>
<feature type="compositionally biased region" description="Pro residues" evidence="1">
    <location>
        <begin position="43"/>
        <end position="52"/>
    </location>
</feature>
<sequence>MTEVSFAKSFLTTLDNKPTKYQQNHIFDPNTFGVRIPFTLPKLPHPQHPLAPKPQNDLSTPIPSAPPGAERATSTTNTINITLKSSRNPTMSLSLPSTPPTTTITSLKAQVHAHLGGPSVVSSTDKIKLLLNKKPVPSSKQTVADIVDENTKELELGVMVMGGAPDPPVQETSAQTQTQTTAVKAREPEAPGPGSENAAVEAETGLNPAEEAREAGGMEGVQMQTQSQNEKSGAESESQPVQPGEESGDEVLQGEEFWKDLEGFLAQRIRSQEDARRLRGVFERAWRSGSAAP</sequence>
<comment type="caution">
    <text evidence="4">The sequence shown here is derived from an EMBL/GenBank/DDBJ whole genome shotgun (WGS) entry which is preliminary data.</text>
</comment>
<gene>
    <name evidence="4" type="ORF">OHC33_007813</name>
</gene>
<evidence type="ECO:0008006" key="6">
    <source>
        <dbReference type="Google" id="ProtNLM"/>
    </source>
</evidence>
<keyword evidence="5" id="KW-1185">Reference proteome</keyword>
<feature type="compositionally biased region" description="Polar residues" evidence="1">
    <location>
        <begin position="222"/>
        <end position="241"/>
    </location>
</feature>
<organism evidence="4 5">
    <name type="scientific">Knufia fluminis</name>
    <dbReference type="NCBI Taxonomy" id="191047"/>
    <lineage>
        <taxon>Eukaryota</taxon>
        <taxon>Fungi</taxon>
        <taxon>Dikarya</taxon>
        <taxon>Ascomycota</taxon>
        <taxon>Pezizomycotina</taxon>
        <taxon>Eurotiomycetes</taxon>
        <taxon>Chaetothyriomycetidae</taxon>
        <taxon>Chaetothyriales</taxon>
        <taxon>Trichomeriaceae</taxon>
        <taxon>Knufia</taxon>
    </lineage>
</organism>
<feature type="domain" description="Get5 C-terminal" evidence="3">
    <location>
        <begin position="240"/>
        <end position="288"/>
    </location>
</feature>
<dbReference type="Pfam" id="PF17183">
    <property type="entry name" value="Get5_C"/>
    <property type="match status" value="1"/>
</dbReference>
<dbReference type="InterPro" id="IPR049256">
    <property type="entry name" value="Get5_C"/>
</dbReference>
<feature type="region of interest" description="Disordered" evidence="1">
    <location>
        <begin position="43"/>
        <end position="75"/>
    </location>
</feature>
<dbReference type="Pfam" id="PF12754">
    <property type="entry name" value="Get5_N"/>
    <property type="match status" value="1"/>
</dbReference>
<accession>A0AAN8EJP9</accession>
<dbReference type="Gene3D" id="1.10.286.70">
    <property type="entry name" value="Get5 dimerization domain"/>
    <property type="match status" value="1"/>
</dbReference>
<evidence type="ECO:0000313" key="4">
    <source>
        <dbReference type="EMBL" id="KAK5951060.1"/>
    </source>
</evidence>